<reference evidence="2 3" key="1">
    <citation type="journal article" date="2018" name="PLoS ONE">
        <title>The draft genome of Kipferlia bialata reveals reductive genome evolution in fornicate parasites.</title>
        <authorList>
            <person name="Tanifuji G."/>
            <person name="Takabayashi S."/>
            <person name="Kume K."/>
            <person name="Takagi M."/>
            <person name="Nakayama T."/>
            <person name="Kamikawa R."/>
            <person name="Inagaki Y."/>
            <person name="Hashimoto T."/>
        </authorList>
    </citation>
    <scope>NUCLEOTIDE SEQUENCE [LARGE SCALE GENOMIC DNA]</scope>
    <source>
        <strain evidence="2">NY0173</strain>
    </source>
</reference>
<comment type="caution">
    <text evidence="2">The sequence shown here is derived from an EMBL/GenBank/DDBJ whole genome shotgun (WGS) entry which is preliminary data.</text>
</comment>
<evidence type="ECO:0000313" key="2">
    <source>
        <dbReference type="EMBL" id="GCA63920.1"/>
    </source>
</evidence>
<protein>
    <submittedName>
        <fullName evidence="2">Uncharacterized protein</fullName>
    </submittedName>
</protein>
<dbReference type="Proteomes" id="UP000265618">
    <property type="component" value="Unassembled WGS sequence"/>
</dbReference>
<accession>A0A391NTJ5</accession>
<evidence type="ECO:0000256" key="1">
    <source>
        <dbReference type="SAM" id="MobiDB-lite"/>
    </source>
</evidence>
<feature type="non-terminal residue" evidence="2">
    <location>
        <position position="122"/>
    </location>
</feature>
<name>A0A391NTJ5_9EUKA</name>
<feature type="compositionally biased region" description="Pro residues" evidence="1">
    <location>
        <begin position="112"/>
        <end position="122"/>
    </location>
</feature>
<feature type="region of interest" description="Disordered" evidence="1">
    <location>
        <begin position="103"/>
        <end position="122"/>
    </location>
</feature>
<feature type="compositionally biased region" description="Low complexity" evidence="1">
    <location>
        <begin position="15"/>
        <end position="25"/>
    </location>
</feature>
<sequence length="122" mass="12686">MDLDVSVSGSVAACEPGEVPVEPVPKATEAEETEDNPCKPSIPSAEEVDTEVEPLVVEEALCESDTPSTCVAEDEVEVEEEAEEVRHPAAVHPPPLIAEAEAEAEGDAPLPVALPPTLPLAV</sequence>
<gene>
    <name evidence="2" type="ORF">KIPB_012465</name>
</gene>
<organism evidence="2 3">
    <name type="scientific">Kipferlia bialata</name>
    <dbReference type="NCBI Taxonomy" id="797122"/>
    <lineage>
        <taxon>Eukaryota</taxon>
        <taxon>Metamonada</taxon>
        <taxon>Carpediemonas-like organisms</taxon>
        <taxon>Kipferlia</taxon>
    </lineage>
</organism>
<evidence type="ECO:0000313" key="3">
    <source>
        <dbReference type="Proteomes" id="UP000265618"/>
    </source>
</evidence>
<dbReference type="AlphaFoldDB" id="A0A391NTJ5"/>
<dbReference type="EMBL" id="BDIP01005522">
    <property type="protein sequence ID" value="GCA63920.1"/>
    <property type="molecule type" value="Genomic_DNA"/>
</dbReference>
<proteinExistence type="predicted"/>
<keyword evidence="3" id="KW-1185">Reference proteome</keyword>
<feature type="region of interest" description="Disordered" evidence="1">
    <location>
        <begin position="1"/>
        <end position="50"/>
    </location>
</feature>